<protein>
    <submittedName>
        <fullName evidence="1">Uncharacterized protein</fullName>
    </submittedName>
</protein>
<dbReference type="EMBL" id="CP016908">
    <property type="protein sequence ID" value="APR99705.1"/>
    <property type="molecule type" value="Genomic_DNA"/>
</dbReference>
<name>A0A1L6MWA8_9BACT</name>
<proteinExistence type="predicted"/>
<evidence type="ECO:0000313" key="2">
    <source>
        <dbReference type="Proteomes" id="UP000185544"/>
    </source>
</evidence>
<dbReference type="AlphaFoldDB" id="A0A1L6MWA8"/>
<dbReference type="KEGG" id="pabo:BCY86_02715"/>
<gene>
    <name evidence="1" type="ORF">BCY86_02715</name>
</gene>
<sequence>MLLSYRLDEGGFVIDLNVTERSTLRDPFQRLIDNVPSVNLLLVSLRESNSFHAYPYLGAFSVN</sequence>
<evidence type="ECO:0000313" key="1">
    <source>
        <dbReference type="EMBL" id="APR99705.1"/>
    </source>
</evidence>
<dbReference type="Proteomes" id="UP000185544">
    <property type="component" value="Chromosome"/>
</dbReference>
<keyword evidence="2" id="KW-1185">Reference proteome</keyword>
<organism evidence="1 2">
    <name type="scientific">Pajaroellobacter abortibovis</name>
    <dbReference type="NCBI Taxonomy" id="1882918"/>
    <lineage>
        <taxon>Bacteria</taxon>
        <taxon>Pseudomonadati</taxon>
        <taxon>Myxococcota</taxon>
        <taxon>Polyangia</taxon>
        <taxon>Polyangiales</taxon>
        <taxon>Polyangiaceae</taxon>
    </lineage>
</organism>
<accession>A0A1L6MWA8</accession>
<reference evidence="1 2" key="1">
    <citation type="submission" date="2016-08" db="EMBL/GenBank/DDBJ databases">
        <title>Identification and validation of antigenic proteins from Pajaroellobacter abortibovis using de-novo genome sequence assembly and reverse vaccinology.</title>
        <authorList>
            <person name="Welly B.T."/>
            <person name="Miller M.R."/>
            <person name="Stott J.L."/>
            <person name="Blanchard M.T."/>
            <person name="Islas-Trejo A.D."/>
            <person name="O'Rourke S.M."/>
            <person name="Young A.E."/>
            <person name="Medrano J.F."/>
            <person name="Van Eenennaam A.L."/>
        </authorList>
    </citation>
    <scope>NUCLEOTIDE SEQUENCE [LARGE SCALE GENOMIC DNA]</scope>
    <source>
        <strain evidence="1 2">BTF92-0548A/99-0131</strain>
    </source>
</reference>